<reference evidence="9" key="2">
    <citation type="submission" date="2025-08" db="UniProtKB">
        <authorList>
            <consortium name="Ensembl"/>
        </authorList>
    </citation>
    <scope>IDENTIFICATION</scope>
</reference>
<keyword evidence="5 6" id="KW-0472">Membrane</keyword>
<dbReference type="GO" id="GO:0033176">
    <property type="term" value="C:proton-transporting V-type ATPase complex"/>
    <property type="evidence" value="ECO:0007669"/>
    <property type="project" value="TreeGrafter"/>
</dbReference>
<dbReference type="GO" id="GO:0001671">
    <property type="term" value="F:ATPase activator activity"/>
    <property type="evidence" value="ECO:0007669"/>
    <property type="project" value="TreeGrafter"/>
</dbReference>
<accession>A0A672FZK7</accession>
<dbReference type="InterPro" id="IPR008388">
    <property type="entry name" value="Ac45_acc_su"/>
</dbReference>
<dbReference type="OMA" id="WFSLHQV"/>
<dbReference type="AlphaFoldDB" id="A0A672FZK7"/>
<sequence>MKLNQSNFPFRLELSNTLYESSGQWWFSVDGVSLLYNASEEAAFNASEVYAPASSSYRCTHVSSLQRYSALLLPASERARRWAVTFTDFQIQAFNVTAGGFSPASDCATFLTPAILMGLVTSLILLLVLAYALHMVVHLKHIEHEDECSIFFQCEDKSLNFLQSVSRVSSECFNLQDDSVTVKGPKSDQH</sequence>
<dbReference type="Gene3D" id="2.40.160.110">
    <property type="match status" value="1"/>
</dbReference>
<comment type="similarity">
    <text evidence="2">Belongs to the vacuolar ATPase subunit S1 family.</text>
</comment>
<evidence type="ECO:0000259" key="7">
    <source>
        <dbReference type="Pfam" id="PF05827"/>
    </source>
</evidence>
<dbReference type="PANTHER" id="PTHR12471:SF3">
    <property type="entry name" value="ATPASE, H+ TRANSPORTING, LYSOSOMAL ACCESSORY PROTEIN 1-LIKE"/>
    <property type="match status" value="1"/>
</dbReference>
<keyword evidence="3 6" id="KW-0812">Transmembrane</keyword>
<name>A0A672FZK7_SALFA</name>
<keyword evidence="4 6" id="KW-1133">Transmembrane helix</keyword>
<dbReference type="InParanoid" id="A0A672FZK7"/>
<dbReference type="PANTHER" id="PTHR12471">
    <property type="entry name" value="VACUOLAR ATP SYNTHASE SUBUNIT S1"/>
    <property type="match status" value="1"/>
</dbReference>
<dbReference type="GO" id="GO:0030641">
    <property type="term" value="P:regulation of cellular pH"/>
    <property type="evidence" value="ECO:0007669"/>
    <property type="project" value="TreeGrafter"/>
</dbReference>
<protein>
    <submittedName>
        <fullName evidence="9">ATPase H+ transporting accessory protein 1 like</fullName>
    </submittedName>
</protein>
<reference evidence="9" key="3">
    <citation type="submission" date="2025-09" db="UniProtKB">
        <authorList>
            <consortium name="Ensembl"/>
        </authorList>
    </citation>
    <scope>IDENTIFICATION</scope>
</reference>
<feature type="domain" description="V-type proton ATPase subunit S1 luminal" evidence="7">
    <location>
        <begin position="5"/>
        <end position="94"/>
    </location>
</feature>
<reference evidence="9" key="1">
    <citation type="submission" date="2019-06" db="EMBL/GenBank/DDBJ databases">
        <authorList>
            <consortium name="Wellcome Sanger Institute Data Sharing"/>
        </authorList>
    </citation>
    <scope>NUCLEOTIDE SEQUENCE [LARGE SCALE GENOMIC DNA]</scope>
</reference>
<evidence type="ECO:0000256" key="5">
    <source>
        <dbReference type="ARBA" id="ARBA00023136"/>
    </source>
</evidence>
<comment type="subcellular location">
    <subcellularLocation>
        <location evidence="1">Membrane</location>
        <topology evidence="1">Single-pass membrane protein</topology>
    </subcellularLocation>
</comment>
<evidence type="ECO:0000256" key="1">
    <source>
        <dbReference type="ARBA" id="ARBA00004167"/>
    </source>
</evidence>
<evidence type="ECO:0000256" key="6">
    <source>
        <dbReference type="SAM" id="Phobius"/>
    </source>
</evidence>
<evidence type="ECO:0000259" key="8">
    <source>
        <dbReference type="Pfam" id="PF20520"/>
    </source>
</evidence>
<dbReference type="Pfam" id="PF20520">
    <property type="entry name" value="Ac45-VOA1_TM"/>
    <property type="match status" value="1"/>
</dbReference>
<dbReference type="InterPro" id="IPR046756">
    <property type="entry name" value="VAS1/VOA1_TM"/>
</dbReference>
<evidence type="ECO:0000256" key="4">
    <source>
        <dbReference type="ARBA" id="ARBA00022989"/>
    </source>
</evidence>
<organism evidence="9 10">
    <name type="scientific">Salarias fasciatus</name>
    <name type="common">Jewelled blenny</name>
    <name type="synonym">Blennius fasciatus</name>
    <dbReference type="NCBI Taxonomy" id="181472"/>
    <lineage>
        <taxon>Eukaryota</taxon>
        <taxon>Metazoa</taxon>
        <taxon>Chordata</taxon>
        <taxon>Craniata</taxon>
        <taxon>Vertebrata</taxon>
        <taxon>Euteleostomi</taxon>
        <taxon>Actinopterygii</taxon>
        <taxon>Neopterygii</taxon>
        <taxon>Teleostei</taxon>
        <taxon>Neoteleostei</taxon>
        <taxon>Acanthomorphata</taxon>
        <taxon>Ovalentaria</taxon>
        <taxon>Blenniimorphae</taxon>
        <taxon>Blenniiformes</taxon>
        <taxon>Blennioidei</taxon>
        <taxon>Blenniidae</taxon>
        <taxon>Salariinae</taxon>
        <taxon>Salarias</taxon>
    </lineage>
</organism>
<evidence type="ECO:0000256" key="3">
    <source>
        <dbReference type="ARBA" id="ARBA00022692"/>
    </source>
</evidence>
<evidence type="ECO:0000256" key="2">
    <source>
        <dbReference type="ARBA" id="ARBA00009037"/>
    </source>
</evidence>
<feature type="transmembrane region" description="Helical" evidence="6">
    <location>
        <begin position="110"/>
        <end position="133"/>
    </location>
</feature>
<dbReference type="Ensembl" id="ENSSFAT00005012584.1">
    <property type="protein sequence ID" value="ENSSFAP00005012048.1"/>
    <property type="gene ID" value="ENSSFAG00005006703.1"/>
</dbReference>
<feature type="domain" description="V-type proton ATPase subunit S1/VOA1 transmembrane" evidence="8">
    <location>
        <begin position="109"/>
        <end position="140"/>
    </location>
</feature>
<keyword evidence="10" id="KW-1185">Reference proteome</keyword>
<proteinExistence type="inferred from homology"/>
<dbReference type="Pfam" id="PF05827">
    <property type="entry name" value="VAS1_LD"/>
    <property type="match status" value="1"/>
</dbReference>
<evidence type="ECO:0000313" key="9">
    <source>
        <dbReference type="Ensembl" id="ENSSFAP00005012048.1"/>
    </source>
</evidence>
<evidence type="ECO:0000313" key="10">
    <source>
        <dbReference type="Proteomes" id="UP000472267"/>
    </source>
</evidence>
<dbReference type="Proteomes" id="UP000472267">
    <property type="component" value="Chromosome 5"/>
</dbReference>
<dbReference type="InterPro" id="IPR046755">
    <property type="entry name" value="VAS1_LD"/>
</dbReference>